<organism evidence="1 2">
    <name type="scientific">Serendipita indica (strain DSM 11827)</name>
    <name type="common">Root endophyte fungus</name>
    <name type="synonym">Piriformospora indica</name>
    <dbReference type="NCBI Taxonomy" id="1109443"/>
    <lineage>
        <taxon>Eukaryota</taxon>
        <taxon>Fungi</taxon>
        <taxon>Dikarya</taxon>
        <taxon>Basidiomycota</taxon>
        <taxon>Agaricomycotina</taxon>
        <taxon>Agaricomycetes</taxon>
        <taxon>Sebacinales</taxon>
        <taxon>Serendipitaceae</taxon>
        <taxon>Serendipita</taxon>
    </lineage>
</organism>
<comment type="caution">
    <text evidence="1">The sequence shown here is derived from an EMBL/GenBank/DDBJ whole genome shotgun (WGS) entry which is preliminary data.</text>
</comment>
<dbReference type="AlphaFoldDB" id="G4T701"/>
<proteinExistence type="predicted"/>
<keyword evidence="2" id="KW-1185">Reference proteome</keyword>
<dbReference type="InParanoid" id="G4T701"/>
<dbReference type="EMBL" id="CAFZ01000009">
    <property type="protein sequence ID" value="CCA67060.1"/>
    <property type="molecule type" value="Genomic_DNA"/>
</dbReference>
<accession>G4T701</accession>
<sequence length="280" mass="31262">MVTFSIIDELLGTPNVPPEHSATSLISRLLEVAAYEATESDINIQTCYSIVRVAREKREEIDTALRELTDIDSEEKAWKTFHQAIQDIRNLERLVLKAGVLKPANIDLESTTVQMAHTHLKTWEGRREKLGESHHHIVTFLAKPETIVKAAQHQDDTSLLQTLVGRIISGQESAINCQGLVDAHKALKAHLDEASKKSGLEGQRVLYAVKAAWLINSAIVEAKDARGTRKLGLIDETLWNLGRDFVSSITDLEDSALEAKYSEFLNKLLTTNKNPRHMAL</sequence>
<reference evidence="1 2" key="1">
    <citation type="journal article" date="2011" name="PLoS Pathog.">
        <title>Endophytic Life Strategies Decoded by Genome and Transcriptome Analyses of the Mutualistic Root Symbiont Piriformospora indica.</title>
        <authorList>
            <person name="Zuccaro A."/>
            <person name="Lahrmann U."/>
            <person name="Guldener U."/>
            <person name="Langen G."/>
            <person name="Pfiffi S."/>
            <person name="Biedenkopf D."/>
            <person name="Wong P."/>
            <person name="Samans B."/>
            <person name="Grimm C."/>
            <person name="Basiewicz M."/>
            <person name="Murat C."/>
            <person name="Martin F."/>
            <person name="Kogel K.H."/>
        </authorList>
    </citation>
    <scope>NUCLEOTIDE SEQUENCE [LARGE SCALE GENOMIC DNA]</scope>
    <source>
        <strain evidence="1 2">DSM 11827</strain>
    </source>
</reference>
<evidence type="ECO:0000313" key="2">
    <source>
        <dbReference type="Proteomes" id="UP000007148"/>
    </source>
</evidence>
<dbReference type="Proteomes" id="UP000007148">
    <property type="component" value="Unassembled WGS sequence"/>
</dbReference>
<gene>
    <name evidence="1" type="ORF">PIIN_00897</name>
</gene>
<dbReference type="HOGENOM" id="CLU_994383_0_0_1"/>
<protein>
    <submittedName>
        <fullName evidence="1">Uncharacterized protein</fullName>
    </submittedName>
</protein>
<name>G4T701_SERID</name>
<evidence type="ECO:0000313" key="1">
    <source>
        <dbReference type="EMBL" id="CCA67060.1"/>
    </source>
</evidence>